<accession>A0AAN8GED0</accession>
<proteinExistence type="inferred from homology"/>
<comment type="caution">
    <text evidence="7">The sequence shown here is derived from an EMBL/GenBank/DDBJ whole genome shotgun (WGS) entry which is preliminary data.</text>
</comment>
<organism evidence="7 8">
    <name type="scientific">Trichostrongylus colubriformis</name>
    <name type="common">Black scour worm</name>
    <dbReference type="NCBI Taxonomy" id="6319"/>
    <lineage>
        <taxon>Eukaryota</taxon>
        <taxon>Metazoa</taxon>
        <taxon>Ecdysozoa</taxon>
        <taxon>Nematoda</taxon>
        <taxon>Chromadorea</taxon>
        <taxon>Rhabditida</taxon>
        <taxon>Rhabditina</taxon>
        <taxon>Rhabditomorpha</taxon>
        <taxon>Strongyloidea</taxon>
        <taxon>Trichostrongylidae</taxon>
        <taxon>Trichostrongylus</taxon>
    </lineage>
</organism>
<dbReference type="AlphaFoldDB" id="A0AAN8GED0"/>
<evidence type="ECO:0000313" key="7">
    <source>
        <dbReference type="EMBL" id="KAK5984623.1"/>
    </source>
</evidence>
<evidence type="ECO:0000256" key="3">
    <source>
        <dbReference type="ARBA" id="ARBA00022989"/>
    </source>
</evidence>
<evidence type="ECO:0000256" key="5">
    <source>
        <dbReference type="ARBA" id="ARBA00037994"/>
    </source>
</evidence>
<dbReference type="Proteomes" id="UP001331761">
    <property type="component" value="Unassembled WGS sequence"/>
</dbReference>
<evidence type="ECO:0000256" key="4">
    <source>
        <dbReference type="ARBA" id="ARBA00023136"/>
    </source>
</evidence>
<keyword evidence="4 6" id="KW-0472">Membrane</keyword>
<dbReference type="Pfam" id="PF10292">
    <property type="entry name" value="7TM_GPCR_Srab"/>
    <property type="match status" value="1"/>
</dbReference>
<protein>
    <submittedName>
        <fullName evidence="7">Uncharacterized protein</fullName>
    </submittedName>
</protein>
<reference evidence="7 8" key="1">
    <citation type="submission" date="2019-10" db="EMBL/GenBank/DDBJ databases">
        <title>Assembly and Annotation for the nematode Trichostrongylus colubriformis.</title>
        <authorList>
            <person name="Martin J."/>
        </authorList>
    </citation>
    <scope>NUCLEOTIDE SEQUENCE [LARGE SCALE GENOMIC DNA]</scope>
    <source>
        <strain evidence="7">G859</strain>
        <tissue evidence="7">Whole worm</tissue>
    </source>
</reference>
<evidence type="ECO:0000256" key="6">
    <source>
        <dbReference type="SAM" id="Phobius"/>
    </source>
</evidence>
<keyword evidence="2 6" id="KW-0812">Transmembrane</keyword>
<dbReference type="PANTHER" id="PTHR31357:SF5">
    <property type="entry name" value="SERPENTINE RECEPTOR CLASS ALPHA-1-RELATED"/>
    <property type="match status" value="1"/>
</dbReference>
<dbReference type="GO" id="GO:0004984">
    <property type="term" value="F:olfactory receptor activity"/>
    <property type="evidence" value="ECO:0007669"/>
    <property type="project" value="TreeGrafter"/>
</dbReference>
<dbReference type="PANTHER" id="PTHR31357">
    <property type="entry name" value="SERPENTINE RECEPTOR CLASS ALPHA-10"/>
    <property type="match status" value="1"/>
</dbReference>
<gene>
    <name evidence="7" type="ORF">GCK32_009741</name>
</gene>
<dbReference type="GO" id="GO:0016020">
    <property type="term" value="C:membrane"/>
    <property type="evidence" value="ECO:0007669"/>
    <property type="project" value="UniProtKB-SubCell"/>
</dbReference>
<name>A0AAN8GED0_TRICO</name>
<dbReference type="InterPro" id="IPR051080">
    <property type="entry name" value="Nematode_rcpt-like_serp_alpha"/>
</dbReference>
<dbReference type="EMBL" id="WIXE01002656">
    <property type="protein sequence ID" value="KAK5984623.1"/>
    <property type="molecule type" value="Genomic_DNA"/>
</dbReference>
<keyword evidence="8" id="KW-1185">Reference proteome</keyword>
<evidence type="ECO:0000256" key="2">
    <source>
        <dbReference type="ARBA" id="ARBA00022692"/>
    </source>
</evidence>
<evidence type="ECO:0000256" key="1">
    <source>
        <dbReference type="ARBA" id="ARBA00004141"/>
    </source>
</evidence>
<feature type="transmembrane region" description="Helical" evidence="6">
    <location>
        <begin position="38"/>
        <end position="60"/>
    </location>
</feature>
<comment type="subcellular location">
    <subcellularLocation>
        <location evidence="1">Membrane</location>
        <topology evidence="1">Multi-pass membrane protein</topology>
    </subcellularLocation>
</comment>
<evidence type="ECO:0000313" key="8">
    <source>
        <dbReference type="Proteomes" id="UP001331761"/>
    </source>
</evidence>
<comment type="similarity">
    <text evidence="5">Belongs to the nematode receptor-like protein sra family.</text>
</comment>
<feature type="transmembrane region" description="Helical" evidence="6">
    <location>
        <begin position="7"/>
        <end position="26"/>
    </location>
</feature>
<keyword evidence="3 6" id="KW-1133">Transmembrane helix</keyword>
<dbReference type="InterPro" id="IPR019408">
    <property type="entry name" value="7TM_GPCR_serpentine_rcpt_Srab"/>
</dbReference>
<sequence>MLSPLSFFQAIFLFIFIASSVTIPMFRHKLSYIAFRTAFAAAYIIPYYTIITPVVMLWIIRTAKRRNKKALEAMQNVRNKRELYFSDCSRIWNKI</sequence>